<evidence type="ECO:0000313" key="2">
    <source>
        <dbReference type="EMBL" id="ETO22204.1"/>
    </source>
</evidence>
<feature type="transmembrane region" description="Helical" evidence="1">
    <location>
        <begin position="177"/>
        <end position="194"/>
    </location>
</feature>
<gene>
    <name evidence="2" type="ORF">RFI_14997</name>
</gene>
<proteinExistence type="predicted"/>
<keyword evidence="1" id="KW-0472">Membrane</keyword>
<reference evidence="2 3" key="1">
    <citation type="journal article" date="2013" name="Curr. Biol.">
        <title>The Genome of the Foraminiferan Reticulomyxa filosa.</title>
        <authorList>
            <person name="Glockner G."/>
            <person name="Hulsmann N."/>
            <person name="Schleicher M."/>
            <person name="Noegel A.A."/>
            <person name="Eichinger L."/>
            <person name="Gallinger C."/>
            <person name="Pawlowski J."/>
            <person name="Sierra R."/>
            <person name="Euteneuer U."/>
            <person name="Pillet L."/>
            <person name="Moustafa A."/>
            <person name="Platzer M."/>
            <person name="Groth M."/>
            <person name="Szafranski K."/>
            <person name="Schliwa M."/>
        </authorList>
    </citation>
    <scope>NUCLEOTIDE SEQUENCE [LARGE SCALE GENOMIC DNA]</scope>
</reference>
<evidence type="ECO:0000313" key="3">
    <source>
        <dbReference type="Proteomes" id="UP000023152"/>
    </source>
</evidence>
<comment type="caution">
    <text evidence="2">The sequence shown here is derived from an EMBL/GenBank/DDBJ whole genome shotgun (WGS) entry which is preliminary data.</text>
</comment>
<feature type="transmembrane region" description="Helical" evidence="1">
    <location>
        <begin position="141"/>
        <end position="157"/>
    </location>
</feature>
<organism evidence="2 3">
    <name type="scientific">Reticulomyxa filosa</name>
    <dbReference type="NCBI Taxonomy" id="46433"/>
    <lineage>
        <taxon>Eukaryota</taxon>
        <taxon>Sar</taxon>
        <taxon>Rhizaria</taxon>
        <taxon>Retaria</taxon>
        <taxon>Foraminifera</taxon>
        <taxon>Monothalamids</taxon>
        <taxon>Reticulomyxidae</taxon>
        <taxon>Reticulomyxa</taxon>
    </lineage>
</organism>
<evidence type="ECO:0000256" key="1">
    <source>
        <dbReference type="SAM" id="Phobius"/>
    </source>
</evidence>
<keyword evidence="1" id="KW-0812">Transmembrane</keyword>
<accession>X6N8W9</accession>
<keyword evidence="3" id="KW-1185">Reference proteome</keyword>
<dbReference type="EMBL" id="ASPP01010945">
    <property type="protein sequence ID" value="ETO22204.1"/>
    <property type="molecule type" value="Genomic_DNA"/>
</dbReference>
<name>X6N8W9_RETFI</name>
<keyword evidence="1" id="KW-1133">Transmembrane helix</keyword>
<protein>
    <submittedName>
        <fullName evidence="2">Uncharacterized protein</fullName>
    </submittedName>
</protein>
<dbReference type="AlphaFoldDB" id="X6N8W9"/>
<sequence length="209" mass="24368">MTQIKAIPKIAKINATNSFGFFGPKKKGLKLYAMFISIIGNDKTPKNYQNQLSQENQLAVVNLLMHKSHNEAQGSLLRDCGVNKEMVDISDWYDVVDQPKQYYLALAHIVELCKTSHPSKQSGLEYDVYFRRPKDIAQQRWFYKTLGLLYDYCLLIINQCDNGTLLYSQIDTFAIHVYTYMYIHICIRMYLLFIKVRKCLNKIDHSNMC</sequence>
<dbReference type="Proteomes" id="UP000023152">
    <property type="component" value="Unassembled WGS sequence"/>
</dbReference>